<dbReference type="OrthoDB" id="2803442at2"/>
<dbReference type="EMBL" id="PDOD01000004">
    <property type="protein sequence ID" value="PYZ92402.1"/>
    <property type="molecule type" value="Genomic_DNA"/>
</dbReference>
<dbReference type="RefSeq" id="WP_110611018.1">
    <property type="nucleotide sequence ID" value="NZ_PDOD01000004.1"/>
</dbReference>
<keyword evidence="2" id="KW-1185">Reference proteome</keyword>
<dbReference type="Proteomes" id="UP000248214">
    <property type="component" value="Unassembled WGS sequence"/>
</dbReference>
<reference evidence="1 2" key="1">
    <citation type="submission" date="2017-10" db="EMBL/GenBank/DDBJ databases">
        <title>Bacillus sp. nov., a halophilic bacterium isolated from a Keqin Lake.</title>
        <authorList>
            <person name="Wang H."/>
        </authorList>
    </citation>
    <scope>NUCLEOTIDE SEQUENCE [LARGE SCALE GENOMIC DNA]</scope>
    <source>
        <strain evidence="1 2">KQ-12</strain>
    </source>
</reference>
<sequence length="287" mass="33692">MSVLPPSFLGKKVFLDGDNQRHYILKYEELSGKRKIHALLFDQETPVIFAVLDYNGRFLDSFYLSNKTTVESTDILERYKKIAERKKQYKVTQDDLKDALRPKEEAKMKNKNIMKLLTDELLEDIKHQWPSRLIALQNADGKSDQSLIMIALKDALEQANALKSFHYLLHHRLDSYIPMLAEYIQDHPQLIEEVPEYYLSFNHARIVEEFLFNAVKHVEIDNSDLIEKILQQAQKIDHVHYSTVLRQLLVKLFRRAKGETDDSSKQWLNKTVHDQSLRSTIVEILKK</sequence>
<organism evidence="1 2">
    <name type="scientific">Salipaludibacillus keqinensis</name>
    <dbReference type="NCBI Taxonomy" id="2045207"/>
    <lineage>
        <taxon>Bacteria</taxon>
        <taxon>Bacillati</taxon>
        <taxon>Bacillota</taxon>
        <taxon>Bacilli</taxon>
        <taxon>Bacillales</taxon>
        <taxon>Bacillaceae</taxon>
    </lineage>
</organism>
<proteinExistence type="predicted"/>
<dbReference type="AlphaFoldDB" id="A0A323T9T9"/>
<evidence type="ECO:0000313" key="2">
    <source>
        <dbReference type="Proteomes" id="UP000248214"/>
    </source>
</evidence>
<gene>
    <name evidence="1" type="ORF">CR194_16370</name>
</gene>
<accession>A0A323T9T9</accession>
<evidence type="ECO:0000313" key="1">
    <source>
        <dbReference type="EMBL" id="PYZ92402.1"/>
    </source>
</evidence>
<comment type="caution">
    <text evidence="1">The sequence shown here is derived from an EMBL/GenBank/DDBJ whole genome shotgun (WGS) entry which is preliminary data.</text>
</comment>
<protein>
    <submittedName>
        <fullName evidence="1">Uncharacterized protein</fullName>
    </submittedName>
</protein>
<name>A0A323T9T9_9BACI</name>